<evidence type="ECO:0000313" key="1">
    <source>
        <dbReference type="EMBL" id="SUZ57055.1"/>
    </source>
</evidence>
<gene>
    <name evidence="1" type="ORF">METZ01_LOCUS9909</name>
</gene>
<name>A0A381NR23_9ZZZZ</name>
<evidence type="ECO:0008006" key="2">
    <source>
        <dbReference type="Google" id="ProtNLM"/>
    </source>
</evidence>
<dbReference type="SUPFAM" id="SSF48452">
    <property type="entry name" value="TPR-like"/>
    <property type="match status" value="1"/>
</dbReference>
<reference evidence="1" key="1">
    <citation type="submission" date="2018-05" db="EMBL/GenBank/DDBJ databases">
        <authorList>
            <person name="Lanie J.A."/>
            <person name="Ng W.-L."/>
            <person name="Kazmierczak K.M."/>
            <person name="Andrzejewski T.M."/>
            <person name="Davidsen T.M."/>
            <person name="Wayne K.J."/>
            <person name="Tettelin H."/>
            <person name="Glass J.I."/>
            <person name="Rusch D."/>
            <person name="Podicherti R."/>
            <person name="Tsui H.-C.T."/>
            <person name="Winkler M.E."/>
        </authorList>
    </citation>
    <scope>NUCLEOTIDE SEQUENCE</scope>
</reference>
<organism evidence="1">
    <name type="scientific">marine metagenome</name>
    <dbReference type="NCBI Taxonomy" id="408172"/>
    <lineage>
        <taxon>unclassified sequences</taxon>
        <taxon>metagenomes</taxon>
        <taxon>ecological metagenomes</taxon>
    </lineage>
</organism>
<dbReference type="Gene3D" id="1.25.40.390">
    <property type="match status" value="1"/>
</dbReference>
<proteinExistence type="predicted"/>
<accession>A0A381NR23</accession>
<dbReference type="PROSITE" id="PS51257">
    <property type="entry name" value="PROKAR_LIPOPROTEIN"/>
    <property type="match status" value="1"/>
</dbReference>
<dbReference type="InterPro" id="IPR011990">
    <property type="entry name" value="TPR-like_helical_dom_sf"/>
</dbReference>
<dbReference type="EMBL" id="UINC01000539">
    <property type="protein sequence ID" value="SUZ57055.1"/>
    <property type="molecule type" value="Genomic_DNA"/>
</dbReference>
<dbReference type="AlphaFoldDB" id="A0A381NR23"/>
<protein>
    <recommendedName>
        <fullName evidence="2">RagB/SusD domain-containing protein</fullName>
    </recommendedName>
</protein>
<sequence>MTKRIKASVLTLVTALTLSGCGDLLDVNNPNNLVEESISNAAAASAVVNGSLSLVSSAISQIWQPYLVTSDEIYWIGSRDAWLALDQGFIGNPENEFSDGAFPSVGRGRWMSDQAIKILTGHVADDPSFGYDLARANHFAGIMYTVIGEVMEDFAFSDKTESGPPVGPGSMSTVLDKGIAYLSTAISSFETLGNSDKALAAKAMRARAHQSRAIWDVINPTASGTFTTVNASAAAADAQAVITAAGGNSADVNYDLVYSSGSQSNSMAGWINDRKENQYTTQLVTLDANNNRTGVAMMDPIDNIVDPAVTKRMTSWGCGSAAGNCGYYSPLTISSTRLMHLILAENALAGGDAATFTTHINHIRAMDGLTAFSGQISNNDMLQHTRRANTMIMGLRLADMYRFALTDPKWEAQSDAISTPGEMLPITIIEIRANCHLNGQGCGG</sequence>